<organism evidence="6 7">
    <name type="scientific">Paenibacillus validus</name>
    <dbReference type="NCBI Taxonomy" id="44253"/>
    <lineage>
        <taxon>Bacteria</taxon>
        <taxon>Bacillati</taxon>
        <taxon>Bacillota</taxon>
        <taxon>Bacilli</taxon>
        <taxon>Bacillales</taxon>
        <taxon>Paenibacillaceae</taxon>
        <taxon>Paenibacillus</taxon>
    </lineage>
</organism>
<evidence type="ECO:0000256" key="2">
    <source>
        <dbReference type="ARBA" id="ARBA00022692"/>
    </source>
</evidence>
<name>A0A7X2Z9S5_9BACL</name>
<dbReference type="Proteomes" id="UP000450917">
    <property type="component" value="Unassembled WGS sequence"/>
</dbReference>
<dbReference type="GO" id="GO:0016020">
    <property type="term" value="C:membrane"/>
    <property type="evidence" value="ECO:0007669"/>
    <property type="project" value="UniProtKB-SubCell"/>
</dbReference>
<feature type="transmembrane region" description="Helical" evidence="5">
    <location>
        <begin position="6"/>
        <end position="24"/>
    </location>
</feature>
<keyword evidence="2 5" id="KW-0812">Transmembrane</keyword>
<dbReference type="EMBL" id="WNZX01000006">
    <property type="protein sequence ID" value="MUG70896.1"/>
    <property type="molecule type" value="Genomic_DNA"/>
</dbReference>
<dbReference type="PANTHER" id="PTHR37306:SF1">
    <property type="entry name" value="COLICIN V PRODUCTION PROTEIN"/>
    <property type="match status" value="1"/>
</dbReference>
<keyword evidence="7" id="KW-1185">Reference proteome</keyword>
<evidence type="ECO:0000256" key="5">
    <source>
        <dbReference type="SAM" id="Phobius"/>
    </source>
</evidence>
<sequence>MQPINGLDYAVLAVVAAGTVLGYARGFVGQLVSFVGLFLAYVAAFAFYDDTAPWIRSLLNLSEHETYRKYAFLAEGLHLDTYVYNALAFGILLFGVKLGFSVAGRLLNWLAAAPGIKTVNKWSGAALGFVEAGLIALIAVHVMTVFPNDTAQRLLQTSMTAPYMLEHTPVVTDKLQEMWENRSERVKA</sequence>
<proteinExistence type="predicted"/>
<keyword evidence="3 5" id="KW-1133">Transmembrane helix</keyword>
<evidence type="ECO:0000256" key="3">
    <source>
        <dbReference type="ARBA" id="ARBA00022989"/>
    </source>
</evidence>
<evidence type="ECO:0000313" key="6">
    <source>
        <dbReference type="EMBL" id="MUG70896.1"/>
    </source>
</evidence>
<dbReference type="RefSeq" id="WP_155614538.1">
    <property type="nucleotide sequence ID" value="NZ_WNZX01000006.1"/>
</dbReference>
<feature type="transmembrane region" description="Helical" evidence="5">
    <location>
        <begin position="124"/>
        <end position="146"/>
    </location>
</feature>
<dbReference type="AlphaFoldDB" id="A0A7X2Z9S5"/>
<evidence type="ECO:0000256" key="1">
    <source>
        <dbReference type="ARBA" id="ARBA00004141"/>
    </source>
</evidence>
<dbReference type="GO" id="GO:0009403">
    <property type="term" value="P:toxin biosynthetic process"/>
    <property type="evidence" value="ECO:0007669"/>
    <property type="project" value="InterPro"/>
</dbReference>
<dbReference type="PANTHER" id="PTHR37306">
    <property type="entry name" value="COLICIN V PRODUCTION PROTEIN"/>
    <property type="match status" value="1"/>
</dbReference>
<dbReference type="Pfam" id="PF02674">
    <property type="entry name" value="Colicin_V"/>
    <property type="match status" value="1"/>
</dbReference>
<feature type="transmembrane region" description="Helical" evidence="5">
    <location>
        <begin position="31"/>
        <end position="48"/>
    </location>
</feature>
<reference evidence="6 7" key="1">
    <citation type="submission" date="2019-11" db="EMBL/GenBank/DDBJ databases">
        <title>Draft genome sequences of five Paenibacillus species of dairy origin.</title>
        <authorList>
            <person name="Olajide A.M."/>
            <person name="Chen S."/>
            <person name="Lapointe G."/>
        </authorList>
    </citation>
    <scope>NUCLEOTIDE SEQUENCE [LARGE SCALE GENOMIC DNA]</scope>
    <source>
        <strain evidence="6 7">2CS3</strain>
    </source>
</reference>
<comment type="caution">
    <text evidence="6">The sequence shown here is derived from an EMBL/GenBank/DDBJ whole genome shotgun (WGS) entry which is preliminary data.</text>
</comment>
<protein>
    <submittedName>
        <fullName evidence="6">CvpA family protein</fullName>
    </submittedName>
</protein>
<gene>
    <name evidence="6" type="ORF">GNP93_09410</name>
</gene>
<evidence type="ECO:0000313" key="7">
    <source>
        <dbReference type="Proteomes" id="UP000450917"/>
    </source>
</evidence>
<comment type="subcellular location">
    <subcellularLocation>
        <location evidence="1">Membrane</location>
        <topology evidence="1">Multi-pass membrane protein</topology>
    </subcellularLocation>
</comment>
<feature type="transmembrane region" description="Helical" evidence="5">
    <location>
        <begin position="82"/>
        <end position="103"/>
    </location>
</feature>
<keyword evidence="4 5" id="KW-0472">Membrane</keyword>
<evidence type="ECO:0000256" key="4">
    <source>
        <dbReference type="ARBA" id="ARBA00023136"/>
    </source>
</evidence>
<accession>A0A7X2Z9S5</accession>
<dbReference type="InterPro" id="IPR003825">
    <property type="entry name" value="Colicin-V_CvpA"/>
</dbReference>